<comment type="caution">
    <text evidence="7">The sequence shown here is derived from an EMBL/GenBank/DDBJ whole genome shotgun (WGS) entry which is preliminary data.</text>
</comment>
<dbReference type="AlphaFoldDB" id="A0A964E383"/>
<dbReference type="GO" id="GO:0003677">
    <property type="term" value="F:DNA binding"/>
    <property type="evidence" value="ECO:0007669"/>
    <property type="project" value="UniProtKB-UniRule"/>
</dbReference>
<dbReference type="Pfam" id="PF24624">
    <property type="entry name" value="Int_N"/>
    <property type="match status" value="1"/>
</dbReference>
<dbReference type="InterPro" id="IPR050090">
    <property type="entry name" value="Tyrosine_recombinase_XerCD"/>
</dbReference>
<evidence type="ECO:0000256" key="4">
    <source>
        <dbReference type="ARBA" id="ARBA00023172"/>
    </source>
</evidence>
<keyword evidence="8" id="KW-1185">Reference proteome</keyword>
<feature type="domain" description="Core-binding (CB)" evidence="6">
    <location>
        <begin position="153"/>
        <end position="232"/>
    </location>
</feature>
<proteinExistence type="inferred from homology"/>
<comment type="similarity">
    <text evidence="1">Belongs to the 'phage' integrase family.</text>
</comment>
<dbReference type="PANTHER" id="PTHR30349:SF41">
    <property type="entry name" value="INTEGRASE_RECOMBINASE PROTEIN MJ0367-RELATED"/>
    <property type="match status" value="1"/>
</dbReference>
<dbReference type="GO" id="GO:0006310">
    <property type="term" value="P:DNA recombination"/>
    <property type="evidence" value="ECO:0007669"/>
    <property type="project" value="UniProtKB-KW"/>
</dbReference>
<dbReference type="SUPFAM" id="SSF56349">
    <property type="entry name" value="DNA breaking-rejoining enzymes"/>
    <property type="match status" value="1"/>
</dbReference>
<keyword evidence="4" id="KW-0233">DNA recombination</keyword>
<dbReference type="PANTHER" id="PTHR30349">
    <property type="entry name" value="PHAGE INTEGRASE-RELATED"/>
    <property type="match status" value="1"/>
</dbReference>
<dbReference type="InterPro" id="IPR011010">
    <property type="entry name" value="DNA_brk_join_enz"/>
</dbReference>
<evidence type="ECO:0000256" key="2">
    <source>
        <dbReference type="ARBA" id="ARBA00022908"/>
    </source>
</evidence>
<keyword evidence="2" id="KW-0229">DNA integration</keyword>
<gene>
    <name evidence="7" type="ORF">ACELLULO517_08080</name>
</gene>
<evidence type="ECO:0000256" key="1">
    <source>
        <dbReference type="ARBA" id="ARBA00008857"/>
    </source>
</evidence>
<keyword evidence="3 5" id="KW-0238">DNA-binding</keyword>
<sequence>MSTTDKAEALKRWPSALKWWEERQERWGQQMSLVSLRSEDIEAVVTKWREWALYDPSVDRSDFRSETLTKSDTDPGLMYPWPPQEVIERHVAKALQLSCIAITDESMEPLELAMARAILLERDWERLNGSKLTAHSRGHRTRPLPFQPAEQTLTLDDLFKDWEAVTTVKASTKAETRYAIDAMATAVGHREARKVTRDDLRRWRDAIKAGGITNNTWNNRLSLIGQVFRAAVEAGKLTTNPADNDLRLKKSKNAERHPYSDEDAVKILEAARLEARKSRRWAPWIMAFSGMRVAEALQFSVGDIRQDRETSIWFYAINEDDPGKSVKSGQRRHVPIHPAVIAEGLLSLIEGRDKTEALFPDKKADAHGNRGGKGWQVLGRWVRETVGITDPKKAPNHSWRHRMEDELRAAEIHEEDRDAIVGHARKTVGRSYGVRGVGLRRLYAAVAKVPNPMVINPAVRDVLDEDAS</sequence>
<dbReference type="RefSeq" id="WP_227306791.1">
    <property type="nucleotide sequence ID" value="NZ_JAESVA010000002.1"/>
</dbReference>
<evidence type="ECO:0000256" key="3">
    <source>
        <dbReference type="ARBA" id="ARBA00023125"/>
    </source>
</evidence>
<dbReference type="InterPro" id="IPR057084">
    <property type="entry name" value="Int_N"/>
</dbReference>
<dbReference type="GO" id="GO:0015074">
    <property type="term" value="P:DNA integration"/>
    <property type="evidence" value="ECO:0007669"/>
    <property type="project" value="UniProtKB-KW"/>
</dbReference>
<accession>A0A964E383</accession>
<dbReference type="CDD" id="cd01184">
    <property type="entry name" value="INT_C_like_1"/>
    <property type="match status" value="1"/>
</dbReference>
<evidence type="ECO:0000256" key="5">
    <source>
        <dbReference type="PROSITE-ProRule" id="PRU01248"/>
    </source>
</evidence>
<dbReference type="InterPro" id="IPR010998">
    <property type="entry name" value="Integrase_recombinase_N"/>
</dbReference>
<name>A0A964E383_9PROT</name>
<dbReference type="Gene3D" id="1.10.443.10">
    <property type="entry name" value="Intergrase catalytic core"/>
    <property type="match status" value="1"/>
</dbReference>
<reference evidence="7 8" key="1">
    <citation type="journal article" date="2021" name="Microorganisms">
        <title>Acidisoma silvae sp. nov. and Acidisomacellulosilytica sp. nov., Two Acidophilic Bacteria Isolated from Decaying Wood, Hydrolyzing Cellulose and Producing Poly-3-hydroxybutyrate.</title>
        <authorList>
            <person name="Mieszkin S."/>
            <person name="Pouder E."/>
            <person name="Uroz S."/>
            <person name="Simon-Colin C."/>
            <person name="Alain K."/>
        </authorList>
    </citation>
    <scope>NUCLEOTIDE SEQUENCE [LARGE SCALE GENOMIC DNA]</scope>
    <source>
        <strain evidence="7 8">HW T5.17</strain>
    </source>
</reference>
<evidence type="ECO:0000259" key="6">
    <source>
        <dbReference type="PROSITE" id="PS51900"/>
    </source>
</evidence>
<dbReference type="InterPro" id="IPR013762">
    <property type="entry name" value="Integrase-like_cat_sf"/>
</dbReference>
<organism evidence="7 8">
    <name type="scientific">Acidisoma cellulosilyticum</name>
    <dbReference type="NCBI Taxonomy" id="2802395"/>
    <lineage>
        <taxon>Bacteria</taxon>
        <taxon>Pseudomonadati</taxon>
        <taxon>Pseudomonadota</taxon>
        <taxon>Alphaproteobacteria</taxon>
        <taxon>Acetobacterales</taxon>
        <taxon>Acidocellaceae</taxon>
        <taxon>Acidisoma</taxon>
    </lineage>
</organism>
<evidence type="ECO:0000313" key="8">
    <source>
        <dbReference type="Proteomes" id="UP000721844"/>
    </source>
</evidence>
<dbReference type="Proteomes" id="UP000721844">
    <property type="component" value="Unassembled WGS sequence"/>
</dbReference>
<dbReference type="Gene3D" id="1.10.150.130">
    <property type="match status" value="1"/>
</dbReference>
<protein>
    <submittedName>
        <fullName evidence="7">Site-specific integrase</fullName>
    </submittedName>
</protein>
<evidence type="ECO:0000313" key="7">
    <source>
        <dbReference type="EMBL" id="MCB8880186.1"/>
    </source>
</evidence>
<dbReference type="EMBL" id="JAESVA010000002">
    <property type="protein sequence ID" value="MCB8880186.1"/>
    <property type="molecule type" value="Genomic_DNA"/>
</dbReference>
<dbReference type="PROSITE" id="PS51900">
    <property type="entry name" value="CB"/>
    <property type="match status" value="1"/>
</dbReference>
<dbReference type="InterPro" id="IPR044068">
    <property type="entry name" value="CB"/>
</dbReference>